<protein>
    <submittedName>
        <fullName evidence="1">Uncharacterized protein</fullName>
    </submittedName>
</protein>
<name>A0ABW3DVK6_9ACTN</name>
<sequence>ALVAAAVTPATLPVAVLALLLAAGGAHQLWLRRQRERADAEYVTKQLSELRELADGAVWALHEYAREADKRAQGATSDLAELTRLLRRGPRAA</sequence>
<dbReference type="EMBL" id="JBHTHX010001097">
    <property type="protein sequence ID" value="MFD0887875.1"/>
    <property type="molecule type" value="Genomic_DNA"/>
</dbReference>
<reference evidence="2" key="1">
    <citation type="journal article" date="2019" name="Int. J. Syst. Evol. Microbiol.">
        <title>The Global Catalogue of Microorganisms (GCM) 10K type strain sequencing project: providing services to taxonomists for standard genome sequencing and annotation.</title>
        <authorList>
            <consortium name="The Broad Institute Genomics Platform"/>
            <consortium name="The Broad Institute Genome Sequencing Center for Infectious Disease"/>
            <person name="Wu L."/>
            <person name="Ma J."/>
        </authorList>
    </citation>
    <scope>NUCLEOTIDE SEQUENCE [LARGE SCALE GENOMIC DNA]</scope>
    <source>
        <strain evidence="2">CCUG 62974</strain>
    </source>
</reference>
<evidence type="ECO:0000313" key="2">
    <source>
        <dbReference type="Proteomes" id="UP001597024"/>
    </source>
</evidence>
<proteinExistence type="predicted"/>
<keyword evidence="2" id="KW-1185">Reference proteome</keyword>
<gene>
    <name evidence="1" type="ORF">ACFQ08_25320</name>
</gene>
<feature type="non-terminal residue" evidence="1">
    <location>
        <position position="1"/>
    </location>
</feature>
<accession>A0ABW3DVK6</accession>
<evidence type="ECO:0000313" key="1">
    <source>
        <dbReference type="EMBL" id="MFD0887875.1"/>
    </source>
</evidence>
<comment type="caution">
    <text evidence="1">The sequence shown here is derived from an EMBL/GenBank/DDBJ whole genome shotgun (WGS) entry which is preliminary data.</text>
</comment>
<organism evidence="1 2">
    <name type="scientific">Streptosporangium algeriense</name>
    <dbReference type="NCBI Taxonomy" id="1682748"/>
    <lineage>
        <taxon>Bacteria</taxon>
        <taxon>Bacillati</taxon>
        <taxon>Actinomycetota</taxon>
        <taxon>Actinomycetes</taxon>
        <taxon>Streptosporangiales</taxon>
        <taxon>Streptosporangiaceae</taxon>
        <taxon>Streptosporangium</taxon>
    </lineage>
</organism>
<dbReference type="Proteomes" id="UP001597024">
    <property type="component" value="Unassembled WGS sequence"/>
</dbReference>